<keyword evidence="2" id="KW-0547">Nucleotide-binding</keyword>
<dbReference type="FunFam" id="3.40.50.2300:FF:000018">
    <property type="entry name" value="DNA-binding transcriptional regulator NtrC"/>
    <property type="match status" value="1"/>
</dbReference>
<keyword evidence="3" id="KW-0067">ATP-binding</keyword>
<evidence type="ECO:0000256" key="5">
    <source>
        <dbReference type="ARBA" id="ARBA00023015"/>
    </source>
</evidence>
<dbReference type="InterPro" id="IPR058031">
    <property type="entry name" value="AAA_lid_NorR"/>
</dbReference>
<dbReference type="Gene3D" id="1.10.8.60">
    <property type="match status" value="1"/>
</dbReference>
<protein>
    <submittedName>
        <fullName evidence="11">Sigma-54-dependent Fis family transcriptional regulator</fullName>
    </submittedName>
</protein>
<sequence>MTIDRVLIVDDEILMRRFLEETLERLGITVDSAKNGFDAIDLLEDTEYDMVFTDINMPQMNGIEVLKRVKGQYPAAEVIVMTAYGTIETAVEAMKVGAFDYILKPFSIDQIELILKKVQERKRLINENTYLKKELNDKYRFNDVIGTSGCFQQILDTVETVAASRATVLIQGESGTGKEMIAHAVHKASDRANGPFIRLNCAAMPENLMESELFGHEKGAFTGAHNKRLGRFELANGGTILLDEISEIPPSLQAKLLRVIQEREFERVGGEKSIKVDVRIIATTNRNLIQAVRAGEFREDLYYRLNVVPIVLPPLRERPDDIEELAQYFVDKYCKENGVPSFNLKQAVLDKLKSYSWPGNVRELENVIERSVVMRRDTIIMPDEIGTGETLATTYSHDKQQAGVQVGTTVREMEKMLIFETLKSNCWNKTRTADVLQISIRTLRNKLNEYRQNQEIPDEYMVLVAS</sequence>
<reference evidence="11 12" key="1">
    <citation type="journal article" date="2017" name="ISME J.">
        <title>Energy and carbon metabolisms in a deep terrestrial subsurface fluid microbial community.</title>
        <authorList>
            <person name="Momper L."/>
            <person name="Jungbluth S.P."/>
            <person name="Lee M.D."/>
            <person name="Amend J.P."/>
        </authorList>
    </citation>
    <scope>NUCLEOTIDE SEQUENCE [LARGE SCALE GENOMIC DNA]</scope>
    <source>
        <strain evidence="11">SURF_26</strain>
    </source>
</reference>
<dbReference type="GO" id="GO:0000160">
    <property type="term" value="P:phosphorelay signal transduction system"/>
    <property type="evidence" value="ECO:0007669"/>
    <property type="project" value="UniProtKB-KW"/>
</dbReference>
<keyword evidence="1 8" id="KW-0597">Phosphoprotein</keyword>
<dbReference type="InterPro" id="IPR025943">
    <property type="entry name" value="Sigma_54_int_dom_ATP-bd_2"/>
</dbReference>
<dbReference type="Pfam" id="PF25601">
    <property type="entry name" value="AAA_lid_14"/>
    <property type="match status" value="1"/>
</dbReference>
<dbReference type="InterPro" id="IPR002078">
    <property type="entry name" value="Sigma_54_int"/>
</dbReference>
<feature type="modified residue" description="4-aspartylphosphate" evidence="8">
    <location>
        <position position="54"/>
    </location>
</feature>
<dbReference type="PROSITE" id="PS00688">
    <property type="entry name" value="SIGMA54_INTERACT_3"/>
    <property type="match status" value="1"/>
</dbReference>
<dbReference type="InterPro" id="IPR009057">
    <property type="entry name" value="Homeodomain-like_sf"/>
</dbReference>
<dbReference type="InterPro" id="IPR002197">
    <property type="entry name" value="HTH_Fis"/>
</dbReference>
<dbReference type="PANTHER" id="PTHR32071:SF21">
    <property type="entry name" value="TRANSCRIPTIONAL REGULATORY PROTEIN FLGR"/>
    <property type="match status" value="1"/>
</dbReference>
<dbReference type="FunFam" id="3.40.50.300:FF:000006">
    <property type="entry name" value="DNA-binding transcriptional regulator NtrC"/>
    <property type="match status" value="1"/>
</dbReference>
<gene>
    <name evidence="11" type="ORF">C4541_02465</name>
</gene>
<evidence type="ECO:0000259" key="9">
    <source>
        <dbReference type="PROSITE" id="PS50045"/>
    </source>
</evidence>
<dbReference type="PANTHER" id="PTHR32071">
    <property type="entry name" value="TRANSCRIPTIONAL REGULATORY PROTEIN"/>
    <property type="match status" value="1"/>
</dbReference>
<evidence type="ECO:0000313" key="11">
    <source>
        <dbReference type="EMBL" id="RJP61218.1"/>
    </source>
</evidence>
<dbReference type="SUPFAM" id="SSF52540">
    <property type="entry name" value="P-loop containing nucleoside triphosphate hydrolases"/>
    <property type="match status" value="1"/>
</dbReference>
<accession>A0A3A4R4W7</accession>
<dbReference type="InterPro" id="IPR003593">
    <property type="entry name" value="AAA+_ATPase"/>
</dbReference>
<dbReference type="AlphaFoldDB" id="A0A3A4R4W7"/>
<dbReference type="SUPFAM" id="SSF46689">
    <property type="entry name" value="Homeodomain-like"/>
    <property type="match status" value="1"/>
</dbReference>
<evidence type="ECO:0000256" key="1">
    <source>
        <dbReference type="ARBA" id="ARBA00022553"/>
    </source>
</evidence>
<dbReference type="PROSITE" id="PS50045">
    <property type="entry name" value="SIGMA54_INTERACT_4"/>
    <property type="match status" value="1"/>
</dbReference>
<dbReference type="Proteomes" id="UP000266426">
    <property type="component" value="Unassembled WGS sequence"/>
</dbReference>
<evidence type="ECO:0000256" key="2">
    <source>
        <dbReference type="ARBA" id="ARBA00022741"/>
    </source>
</evidence>
<evidence type="ECO:0000256" key="8">
    <source>
        <dbReference type="PROSITE-ProRule" id="PRU00169"/>
    </source>
</evidence>
<comment type="caution">
    <text evidence="11">The sequence shown here is derived from an EMBL/GenBank/DDBJ whole genome shotgun (WGS) entry which is preliminary data.</text>
</comment>
<dbReference type="InterPro" id="IPR025662">
    <property type="entry name" value="Sigma_54_int_dom_ATP-bd_1"/>
</dbReference>
<dbReference type="Pfam" id="PF02954">
    <property type="entry name" value="HTH_8"/>
    <property type="match status" value="1"/>
</dbReference>
<organism evidence="11 12">
    <name type="scientific">Candidatus Auribacter fodinae</name>
    <dbReference type="NCBI Taxonomy" id="2093366"/>
    <lineage>
        <taxon>Bacteria</taxon>
        <taxon>Pseudomonadati</taxon>
        <taxon>Candidatus Auribacterota</taxon>
        <taxon>Candidatus Auribacteria</taxon>
        <taxon>Candidatus Auribacterales</taxon>
        <taxon>Candidatus Auribacteraceae</taxon>
        <taxon>Candidatus Auribacter</taxon>
    </lineage>
</organism>
<dbReference type="Pfam" id="PF00158">
    <property type="entry name" value="Sigma54_activat"/>
    <property type="match status" value="1"/>
</dbReference>
<dbReference type="Gene3D" id="3.40.50.2300">
    <property type="match status" value="1"/>
</dbReference>
<dbReference type="PROSITE" id="PS00676">
    <property type="entry name" value="SIGMA54_INTERACT_2"/>
    <property type="match status" value="1"/>
</dbReference>
<keyword evidence="5" id="KW-0805">Transcription regulation</keyword>
<feature type="domain" description="Response regulatory" evidence="10">
    <location>
        <begin position="5"/>
        <end position="119"/>
    </location>
</feature>
<dbReference type="EMBL" id="QZJZ01000015">
    <property type="protein sequence ID" value="RJP61218.1"/>
    <property type="molecule type" value="Genomic_DNA"/>
</dbReference>
<name>A0A3A4R4W7_9BACT</name>
<dbReference type="InterPro" id="IPR027417">
    <property type="entry name" value="P-loop_NTPase"/>
</dbReference>
<dbReference type="InterPro" id="IPR001789">
    <property type="entry name" value="Sig_transdc_resp-reg_receiver"/>
</dbReference>
<dbReference type="Gene3D" id="3.40.50.300">
    <property type="entry name" value="P-loop containing nucleotide triphosphate hydrolases"/>
    <property type="match status" value="1"/>
</dbReference>
<proteinExistence type="predicted"/>
<evidence type="ECO:0000256" key="6">
    <source>
        <dbReference type="ARBA" id="ARBA00023125"/>
    </source>
</evidence>
<dbReference type="SMART" id="SM00382">
    <property type="entry name" value="AAA"/>
    <property type="match status" value="1"/>
</dbReference>
<evidence type="ECO:0000313" key="12">
    <source>
        <dbReference type="Proteomes" id="UP000266426"/>
    </source>
</evidence>
<evidence type="ECO:0000256" key="3">
    <source>
        <dbReference type="ARBA" id="ARBA00022840"/>
    </source>
</evidence>
<dbReference type="CDD" id="cd17536">
    <property type="entry name" value="REC_YesN-like"/>
    <property type="match status" value="1"/>
</dbReference>
<dbReference type="GO" id="GO:0006355">
    <property type="term" value="P:regulation of DNA-templated transcription"/>
    <property type="evidence" value="ECO:0007669"/>
    <property type="project" value="InterPro"/>
</dbReference>
<dbReference type="Pfam" id="PF00072">
    <property type="entry name" value="Response_reg"/>
    <property type="match status" value="1"/>
</dbReference>
<dbReference type="InterPro" id="IPR025944">
    <property type="entry name" value="Sigma_54_int_dom_CS"/>
</dbReference>
<keyword evidence="4" id="KW-0902">Two-component regulatory system</keyword>
<dbReference type="GO" id="GO:0043565">
    <property type="term" value="F:sequence-specific DNA binding"/>
    <property type="evidence" value="ECO:0007669"/>
    <property type="project" value="InterPro"/>
</dbReference>
<dbReference type="InterPro" id="IPR011006">
    <property type="entry name" value="CheY-like_superfamily"/>
</dbReference>
<dbReference type="SMART" id="SM00448">
    <property type="entry name" value="REC"/>
    <property type="match status" value="1"/>
</dbReference>
<keyword evidence="6" id="KW-0238">DNA-binding</keyword>
<dbReference type="GO" id="GO:0005524">
    <property type="term" value="F:ATP binding"/>
    <property type="evidence" value="ECO:0007669"/>
    <property type="project" value="UniProtKB-KW"/>
</dbReference>
<dbReference type="Gene3D" id="1.10.10.60">
    <property type="entry name" value="Homeodomain-like"/>
    <property type="match status" value="1"/>
</dbReference>
<dbReference type="CDD" id="cd00009">
    <property type="entry name" value="AAA"/>
    <property type="match status" value="1"/>
</dbReference>
<evidence type="ECO:0000256" key="4">
    <source>
        <dbReference type="ARBA" id="ARBA00023012"/>
    </source>
</evidence>
<dbReference type="SUPFAM" id="SSF52172">
    <property type="entry name" value="CheY-like"/>
    <property type="match status" value="1"/>
</dbReference>
<evidence type="ECO:0000259" key="10">
    <source>
        <dbReference type="PROSITE" id="PS50110"/>
    </source>
</evidence>
<keyword evidence="7" id="KW-0804">Transcription</keyword>
<evidence type="ECO:0000256" key="7">
    <source>
        <dbReference type="ARBA" id="ARBA00023163"/>
    </source>
</evidence>
<feature type="domain" description="Sigma-54 factor interaction" evidence="9">
    <location>
        <begin position="144"/>
        <end position="373"/>
    </location>
</feature>
<dbReference type="PROSITE" id="PS50110">
    <property type="entry name" value="RESPONSE_REGULATORY"/>
    <property type="match status" value="1"/>
</dbReference>
<dbReference type="PROSITE" id="PS00675">
    <property type="entry name" value="SIGMA54_INTERACT_1"/>
    <property type="match status" value="1"/>
</dbReference>